<dbReference type="GeneID" id="81398932"/>
<dbReference type="Gene3D" id="4.10.240.10">
    <property type="entry name" value="Zn(2)-C6 fungal-type DNA-binding domain"/>
    <property type="match status" value="1"/>
</dbReference>
<dbReference type="SMART" id="SM00066">
    <property type="entry name" value="GAL4"/>
    <property type="match status" value="1"/>
</dbReference>
<evidence type="ECO:0000313" key="11">
    <source>
        <dbReference type="Proteomes" id="UP001141434"/>
    </source>
</evidence>
<accession>A0A9W9JWQ5</accession>
<comment type="subcellular location">
    <subcellularLocation>
        <location evidence="1">Nucleus</location>
    </subcellularLocation>
</comment>
<dbReference type="PANTHER" id="PTHR31845:SF39">
    <property type="entry name" value="TRANSCRIPTION FACTOR PBCR-RELATED"/>
    <property type="match status" value="1"/>
</dbReference>
<keyword evidence="2" id="KW-0479">Metal-binding</keyword>
<organism evidence="10 11">
    <name type="scientific">Penicillium alfredii</name>
    <dbReference type="NCBI Taxonomy" id="1506179"/>
    <lineage>
        <taxon>Eukaryota</taxon>
        <taxon>Fungi</taxon>
        <taxon>Dikarya</taxon>
        <taxon>Ascomycota</taxon>
        <taxon>Pezizomycotina</taxon>
        <taxon>Eurotiomycetes</taxon>
        <taxon>Eurotiomycetidae</taxon>
        <taxon>Eurotiales</taxon>
        <taxon>Aspergillaceae</taxon>
        <taxon>Penicillium</taxon>
    </lineage>
</organism>
<name>A0A9W9JWQ5_9EURO</name>
<proteinExistence type="predicted"/>
<keyword evidence="6" id="KW-0539">Nucleus</keyword>
<dbReference type="PROSITE" id="PS00463">
    <property type="entry name" value="ZN2_CY6_FUNGAL_1"/>
    <property type="match status" value="1"/>
</dbReference>
<dbReference type="OrthoDB" id="3365636at2759"/>
<feature type="region of interest" description="Disordered" evidence="7">
    <location>
        <begin position="123"/>
        <end position="144"/>
    </location>
</feature>
<feature type="non-terminal residue" evidence="10">
    <location>
        <position position="785"/>
    </location>
</feature>
<dbReference type="GO" id="GO:0000976">
    <property type="term" value="F:transcription cis-regulatory region binding"/>
    <property type="evidence" value="ECO:0007669"/>
    <property type="project" value="TreeGrafter"/>
</dbReference>
<keyword evidence="3" id="KW-0805">Transcription regulation</keyword>
<dbReference type="InterPro" id="IPR051089">
    <property type="entry name" value="prtT"/>
</dbReference>
<dbReference type="InterPro" id="IPR036864">
    <property type="entry name" value="Zn2-C6_fun-type_DNA-bd_sf"/>
</dbReference>
<dbReference type="InterPro" id="IPR001138">
    <property type="entry name" value="Zn2Cys6_DnaBD"/>
</dbReference>
<gene>
    <name evidence="10" type="ORF">NUU61_009238</name>
</gene>
<evidence type="ECO:0000256" key="5">
    <source>
        <dbReference type="ARBA" id="ARBA00023163"/>
    </source>
</evidence>
<keyword evidence="11" id="KW-1185">Reference proteome</keyword>
<evidence type="ECO:0000256" key="2">
    <source>
        <dbReference type="ARBA" id="ARBA00022723"/>
    </source>
</evidence>
<dbReference type="GO" id="GO:0006351">
    <property type="term" value="P:DNA-templated transcription"/>
    <property type="evidence" value="ECO:0007669"/>
    <property type="project" value="InterPro"/>
</dbReference>
<keyword evidence="4" id="KW-0238">DNA-binding</keyword>
<dbReference type="PANTHER" id="PTHR31845">
    <property type="entry name" value="FINGER DOMAIN PROTEIN, PUTATIVE-RELATED"/>
    <property type="match status" value="1"/>
</dbReference>
<dbReference type="Proteomes" id="UP001141434">
    <property type="component" value="Unassembled WGS sequence"/>
</dbReference>
<reference evidence="10" key="1">
    <citation type="submission" date="2022-11" db="EMBL/GenBank/DDBJ databases">
        <authorList>
            <person name="Petersen C."/>
        </authorList>
    </citation>
    <scope>NUCLEOTIDE SEQUENCE</scope>
    <source>
        <strain evidence="10">IBT 34128</strain>
    </source>
</reference>
<evidence type="ECO:0000313" key="10">
    <source>
        <dbReference type="EMBL" id="KAJ5084659.1"/>
    </source>
</evidence>
<evidence type="ECO:0000256" key="7">
    <source>
        <dbReference type="SAM" id="MobiDB-lite"/>
    </source>
</evidence>
<dbReference type="InterPro" id="IPR007219">
    <property type="entry name" value="XnlR_reg_dom"/>
</dbReference>
<evidence type="ECO:0000256" key="6">
    <source>
        <dbReference type="ARBA" id="ARBA00023242"/>
    </source>
</evidence>
<keyword evidence="5" id="KW-0804">Transcription</keyword>
<dbReference type="GO" id="GO:0008270">
    <property type="term" value="F:zinc ion binding"/>
    <property type="evidence" value="ECO:0007669"/>
    <property type="project" value="InterPro"/>
</dbReference>
<evidence type="ECO:0000256" key="8">
    <source>
        <dbReference type="SAM" id="SignalP"/>
    </source>
</evidence>
<sequence>PGLIILGWTYLFSCFSSRLLFYSRSGIVSPDVNMPETPVTSHEPSTLQPGPTQQLNRSCESCRSLKVRCLPNPSTPNQCQRCARGSKPCVFVAPQRRRPRKRTDSRVAQLEKEMRMMRSLLKDRIREESEESLEGSDVDDSREQEFGDMDVKDSFDTVPGASSHTSDSIRFMEYSPELIDTSHPATHNDGDLSAPPSFAAMPRFSPESDRPPVNDVIDRGIISLEQAEQLVGVFIHELASLFPLVILPSTTTAAQLRQTKPVLFLSVIAAASLSIDAGLAAVLNREMVRLYAERFFIEGEKSLELVQALLLMIIFYFPPSSPLKLQFYQYTHIASTMALEIGLATKQRVSRNSERKSRHYLHDELLAEQARAVLGCYHLGSTVAMKTRRPNLLQFNDWMAECVKHLDQSPHRTDQHLAVWFELQRITDEAMSSFGLDDTSATSPLTESRVQAVLRWFDKRMETWRKNLPADMLTMPMTLEYRSAILAMYELGVGEGYRDPGAIKRRYFTLPTLDEASDTIAPNDPLSAIRIDINMKWLNAAHELLDAVSGCSNETMRSLPNLMYTRIVMAVTSLLKLHFAVRTGALGEVVTPQTVNAGVYLDGLATKLGEASGGGKYKIPSRWYHIVAVKGRGWYERLESRQGGLTGDDADAGGSLTAPVPPSATPRVGTPKPMNPSAMESFSVGPGVSHLSPGMEGMRDGYVMSSAGMWPMEGGHGHNAHFFHSLPAGYQQPHPQSTSLPPSVAYDPQRMPPPQSGGTIPGTGMELDGWLPDGSVFGMPPLPEF</sequence>
<comment type="caution">
    <text evidence="10">The sequence shown here is derived from an EMBL/GenBank/DDBJ whole genome shotgun (WGS) entry which is preliminary data.</text>
</comment>
<evidence type="ECO:0000259" key="9">
    <source>
        <dbReference type="PROSITE" id="PS50048"/>
    </source>
</evidence>
<keyword evidence="8" id="KW-0732">Signal</keyword>
<dbReference type="GO" id="GO:0005634">
    <property type="term" value="C:nucleus"/>
    <property type="evidence" value="ECO:0007669"/>
    <property type="project" value="UniProtKB-SubCell"/>
</dbReference>
<feature type="region of interest" description="Disordered" evidence="7">
    <location>
        <begin position="645"/>
        <end position="674"/>
    </location>
</feature>
<dbReference type="GO" id="GO:0000981">
    <property type="term" value="F:DNA-binding transcription factor activity, RNA polymerase II-specific"/>
    <property type="evidence" value="ECO:0007669"/>
    <property type="project" value="InterPro"/>
</dbReference>
<dbReference type="SUPFAM" id="SSF57701">
    <property type="entry name" value="Zn2/Cys6 DNA-binding domain"/>
    <property type="match status" value="1"/>
</dbReference>
<evidence type="ECO:0000256" key="3">
    <source>
        <dbReference type="ARBA" id="ARBA00023015"/>
    </source>
</evidence>
<feature type="compositionally biased region" description="Acidic residues" evidence="7">
    <location>
        <begin position="128"/>
        <end position="138"/>
    </location>
</feature>
<dbReference type="EMBL" id="JAPMSZ010000011">
    <property type="protein sequence ID" value="KAJ5084659.1"/>
    <property type="molecule type" value="Genomic_DNA"/>
</dbReference>
<dbReference type="Pfam" id="PF04082">
    <property type="entry name" value="Fungal_trans"/>
    <property type="match status" value="1"/>
</dbReference>
<dbReference type="RefSeq" id="XP_056508056.1">
    <property type="nucleotide sequence ID" value="XM_056659763.1"/>
</dbReference>
<feature type="chain" id="PRO_5040836316" description="Zn(2)-C6 fungal-type domain-containing protein" evidence="8">
    <location>
        <begin position="17"/>
        <end position="785"/>
    </location>
</feature>
<evidence type="ECO:0000256" key="1">
    <source>
        <dbReference type="ARBA" id="ARBA00004123"/>
    </source>
</evidence>
<feature type="signal peptide" evidence="8">
    <location>
        <begin position="1"/>
        <end position="16"/>
    </location>
</feature>
<protein>
    <recommendedName>
        <fullName evidence="9">Zn(2)-C6 fungal-type domain-containing protein</fullName>
    </recommendedName>
</protein>
<feature type="domain" description="Zn(2)-C6 fungal-type" evidence="9">
    <location>
        <begin position="58"/>
        <end position="91"/>
    </location>
</feature>
<dbReference type="PROSITE" id="PS50048">
    <property type="entry name" value="ZN2_CY6_FUNGAL_2"/>
    <property type="match status" value="1"/>
</dbReference>
<dbReference type="CDD" id="cd12148">
    <property type="entry name" value="fungal_TF_MHR"/>
    <property type="match status" value="1"/>
</dbReference>
<reference evidence="10" key="2">
    <citation type="journal article" date="2023" name="IMA Fungus">
        <title>Comparative genomic study of the Penicillium genus elucidates a diverse pangenome and 15 lateral gene transfer events.</title>
        <authorList>
            <person name="Petersen C."/>
            <person name="Sorensen T."/>
            <person name="Nielsen M.R."/>
            <person name="Sondergaard T.E."/>
            <person name="Sorensen J.L."/>
            <person name="Fitzpatrick D.A."/>
            <person name="Frisvad J.C."/>
            <person name="Nielsen K.L."/>
        </authorList>
    </citation>
    <scope>NUCLEOTIDE SEQUENCE</scope>
    <source>
        <strain evidence="10">IBT 34128</strain>
    </source>
</reference>
<evidence type="ECO:0000256" key="4">
    <source>
        <dbReference type="ARBA" id="ARBA00023125"/>
    </source>
</evidence>
<dbReference type="AlphaFoldDB" id="A0A9W9JWQ5"/>
<dbReference type="CDD" id="cd00067">
    <property type="entry name" value="GAL4"/>
    <property type="match status" value="1"/>
</dbReference>